<feature type="domain" description="NADP-dependent oxidoreductase" evidence="1">
    <location>
        <begin position="69"/>
        <end position="251"/>
    </location>
</feature>
<sequence>MTKTKTCMNRRNFLSKGLAGIASAFALPHMGAIGTASKRAQEEKKHKLVYRTLGKTGIKLPIVSMGTMDATSEALTRTALDAGISHIATAQYYANGRVEEFVGKILKHYKREDIILATGVIPHPIDYKAGVFAEDTDIAKFEKDFEGSLKRMDIDYVDIFYLPFCAKKESVMFEPLMTSMEKIKKSGKARFLGVASHSFVPEAVRAAADSSLYDVVMLAYNFQIKDIEERKEAVAYAANKGMGVVAMKTITGESWMIHNKQVAVSNPKAALKWVLQNENIHTAVPGFTTFDQLETNLSIMTDLTLTAEEKEYLKLARINHKDSLFCQGCGTCLKQCTKAPDIPTLMRCYMYAYGYRDLPAAVRNIKSVKDNPIACADCSSCVVECPMGFDIKEKALDIIRLRDFPPEFFV</sequence>
<organism evidence="2">
    <name type="scientific">marine sediment metagenome</name>
    <dbReference type="NCBI Taxonomy" id="412755"/>
    <lineage>
        <taxon>unclassified sequences</taxon>
        <taxon>metagenomes</taxon>
        <taxon>ecological metagenomes</taxon>
    </lineage>
</organism>
<gene>
    <name evidence="2" type="ORF">S01H1_06523</name>
</gene>
<dbReference type="PROSITE" id="PS00198">
    <property type="entry name" value="4FE4S_FER_1"/>
    <property type="match status" value="1"/>
</dbReference>
<dbReference type="SUPFAM" id="SSF51430">
    <property type="entry name" value="NAD(P)-linked oxidoreductase"/>
    <property type="match status" value="1"/>
</dbReference>
<dbReference type="AlphaFoldDB" id="X0TZZ4"/>
<dbReference type="CDD" id="cd19105">
    <property type="entry name" value="AKR_unchar"/>
    <property type="match status" value="1"/>
</dbReference>
<evidence type="ECO:0000313" key="2">
    <source>
        <dbReference type="EMBL" id="GAF81740.1"/>
    </source>
</evidence>
<dbReference type="Pfam" id="PF13534">
    <property type="entry name" value="Fer4_17"/>
    <property type="match status" value="1"/>
</dbReference>
<protein>
    <recommendedName>
        <fullName evidence="1">NADP-dependent oxidoreductase domain-containing protein</fullName>
    </recommendedName>
</protein>
<dbReference type="SUPFAM" id="SSF46548">
    <property type="entry name" value="alpha-helical ferredoxin"/>
    <property type="match status" value="1"/>
</dbReference>
<dbReference type="InterPro" id="IPR017900">
    <property type="entry name" value="4Fe4S_Fe_S_CS"/>
</dbReference>
<dbReference type="InterPro" id="IPR053135">
    <property type="entry name" value="AKR2_Oxidoreductase"/>
</dbReference>
<name>X0TZZ4_9ZZZZ</name>
<dbReference type="InterPro" id="IPR006311">
    <property type="entry name" value="TAT_signal"/>
</dbReference>
<dbReference type="PANTHER" id="PTHR43312:SF1">
    <property type="entry name" value="NADP-DEPENDENT OXIDOREDUCTASE DOMAIN-CONTAINING PROTEIN"/>
    <property type="match status" value="1"/>
</dbReference>
<reference evidence="2" key="1">
    <citation type="journal article" date="2014" name="Front. Microbiol.">
        <title>High frequency of phylogenetically diverse reductive dehalogenase-homologous genes in deep subseafloor sedimentary metagenomes.</title>
        <authorList>
            <person name="Kawai M."/>
            <person name="Futagami T."/>
            <person name="Toyoda A."/>
            <person name="Takaki Y."/>
            <person name="Nishi S."/>
            <person name="Hori S."/>
            <person name="Arai W."/>
            <person name="Tsubouchi T."/>
            <person name="Morono Y."/>
            <person name="Uchiyama I."/>
            <person name="Ito T."/>
            <person name="Fujiyama A."/>
            <person name="Inagaki F."/>
            <person name="Takami H."/>
        </authorList>
    </citation>
    <scope>NUCLEOTIDE SEQUENCE</scope>
    <source>
        <strain evidence="2">Expedition CK06-06</strain>
    </source>
</reference>
<dbReference type="Pfam" id="PF00248">
    <property type="entry name" value="Aldo_ket_red"/>
    <property type="match status" value="1"/>
</dbReference>
<dbReference type="PROSITE" id="PS51318">
    <property type="entry name" value="TAT"/>
    <property type="match status" value="1"/>
</dbReference>
<dbReference type="InterPro" id="IPR036812">
    <property type="entry name" value="NAD(P)_OxRdtase_dom_sf"/>
</dbReference>
<dbReference type="InterPro" id="IPR023210">
    <property type="entry name" value="NADP_OxRdtase_dom"/>
</dbReference>
<dbReference type="PANTHER" id="PTHR43312">
    <property type="entry name" value="D-THREO-ALDOSE 1-DEHYDROGENASE"/>
    <property type="match status" value="1"/>
</dbReference>
<accession>X0TZZ4</accession>
<dbReference type="Gene3D" id="3.20.20.100">
    <property type="entry name" value="NADP-dependent oxidoreductase domain"/>
    <property type="match status" value="1"/>
</dbReference>
<proteinExistence type="predicted"/>
<evidence type="ECO:0000259" key="1">
    <source>
        <dbReference type="Pfam" id="PF00248"/>
    </source>
</evidence>
<comment type="caution">
    <text evidence="2">The sequence shown here is derived from an EMBL/GenBank/DDBJ whole genome shotgun (WGS) entry which is preliminary data.</text>
</comment>
<dbReference type="EMBL" id="BARS01003363">
    <property type="protein sequence ID" value="GAF81740.1"/>
    <property type="molecule type" value="Genomic_DNA"/>
</dbReference>